<proteinExistence type="predicted"/>
<evidence type="ECO:0000313" key="2">
    <source>
        <dbReference type="Proteomes" id="UP001595997"/>
    </source>
</evidence>
<evidence type="ECO:0000313" key="1">
    <source>
        <dbReference type="EMBL" id="MFC4497895.1"/>
    </source>
</evidence>
<name>A0ABV9AFT5_9ACTN</name>
<protein>
    <recommendedName>
        <fullName evidence="3">HNH endonuclease</fullName>
    </recommendedName>
</protein>
<accession>A0ABV9AFT5</accession>
<evidence type="ECO:0008006" key="3">
    <source>
        <dbReference type="Google" id="ProtNLM"/>
    </source>
</evidence>
<keyword evidence="2" id="KW-1185">Reference proteome</keyword>
<gene>
    <name evidence="1" type="ORF">ACFPA8_27585</name>
</gene>
<dbReference type="EMBL" id="JBHSFH010000029">
    <property type="protein sequence ID" value="MFC4497895.1"/>
    <property type="molecule type" value="Genomic_DNA"/>
</dbReference>
<reference evidence="2" key="1">
    <citation type="journal article" date="2019" name="Int. J. Syst. Evol. Microbiol.">
        <title>The Global Catalogue of Microorganisms (GCM) 10K type strain sequencing project: providing services to taxonomists for standard genome sequencing and annotation.</title>
        <authorList>
            <consortium name="The Broad Institute Genomics Platform"/>
            <consortium name="The Broad Institute Genome Sequencing Center for Infectious Disease"/>
            <person name="Wu L."/>
            <person name="Ma J."/>
        </authorList>
    </citation>
    <scope>NUCLEOTIDE SEQUENCE [LARGE SCALE GENOMIC DNA]</scope>
    <source>
        <strain evidence="2">CGMCC 4.7357</strain>
    </source>
</reference>
<organism evidence="1 2">
    <name type="scientific">Streptomyces ovatisporus</name>
    <dbReference type="NCBI Taxonomy" id="1128682"/>
    <lineage>
        <taxon>Bacteria</taxon>
        <taxon>Bacillati</taxon>
        <taxon>Actinomycetota</taxon>
        <taxon>Actinomycetes</taxon>
        <taxon>Kitasatosporales</taxon>
        <taxon>Streptomycetaceae</taxon>
        <taxon>Streptomyces</taxon>
    </lineage>
</organism>
<dbReference type="Proteomes" id="UP001595997">
    <property type="component" value="Unassembled WGS sequence"/>
</dbReference>
<dbReference type="RefSeq" id="WP_386452932.1">
    <property type="nucleotide sequence ID" value="NZ_JBHSFH010000029.1"/>
</dbReference>
<comment type="caution">
    <text evidence="1">The sequence shown here is derived from an EMBL/GenBank/DDBJ whole genome shotgun (WGS) entry which is preliminary data.</text>
</comment>
<sequence>MRTHRTPIVGAKTWEAVMNRAGWQCQCTGSCNSKHTKTGGRCHVLTGGREDMLIAPSDLLLSDVAKARVPEGELLAWCDSCHRQATTKQRKAQSAETAMDGLFALEETTNHGLGVNAL</sequence>